<dbReference type="EMBL" id="JALLPJ020000695">
    <property type="protein sequence ID" value="KAL3785397.1"/>
    <property type="molecule type" value="Genomic_DNA"/>
</dbReference>
<proteinExistence type="predicted"/>
<evidence type="ECO:0000313" key="3">
    <source>
        <dbReference type="EMBL" id="KAL3785397.1"/>
    </source>
</evidence>
<dbReference type="SUPFAM" id="SSF49265">
    <property type="entry name" value="Fibronectin type III"/>
    <property type="match status" value="1"/>
</dbReference>
<reference evidence="3 4" key="1">
    <citation type="submission" date="2024-10" db="EMBL/GenBank/DDBJ databases">
        <title>Updated reference genomes for cyclostephanoid diatoms.</title>
        <authorList>
            <person name="Roberts W.R."/>
            <person name="Alverson A.J."/>
        </authorList>
    </citation>
    <scope>NUCLEOTIDE SEQUENCE [LARGE SCALE GENOMIC DNA]</scope>
    <source>
        <strain evidence="3 4">AJA010-31</strain>
    </source>
</reference>
<dbReference type="Pfam" id="PF00041">
    <property type="entry name" value="fn3"/>
    <property type="match status" value="1"/>
</dbReference>
<evidence type="ECO:0000259" key="2">
    <source>
        <dbReference type="PROSITE" id="PS50853"/>
    </source>
</evidence>
<name>A0ABD3PBT6_9STRA</name>
<dbReference type="CDD" id="cd00063">
    <property type="entry name" value="FN3"/>
    <property type="match status" value="1"/>
</dbReference>
<dbReference type="PROSITE" id="PS50853">
    <property type="entry name" value="FN3"/>
    <property type="match status" value="1"/>
</dbReference>
<sequence>MVSGPKLDFVGASETIITVSFTPLASHDNYLLEWKEYPRKWDTDGQHKSINAKETPTRNGNNKLQTNIEGLNPGTTYTLRLKVMVPGSNGEDSAATAAAGRPSPELIIDTEAVSCTPKPSQCLIL</sequence>
<keyword evidence="4" id="KW-1185">Reference proteome</keyword>
<protein>
    <recommendedName>
        <fullName evidence="2">Fibronectin type-III domain-containing protein</fullName>
    </recommendedName>
</protein>
<dbReference type="Gene3D" id="2.60.40.10">
    <property type="entry name" value="Immunoglobulins"/>
    <property type="match status" value="1"/>
</dbReference>
<dbReference type="AlphaFoldDB" id="A0ABD3PBT6"/>
<feature type="domain" description="Fibronectin type-III" evidence="2">
    <location>
        <begin position="1"/>
        <end position="103"/>
    </location>
</feature>
<feature type="region of interest" description="Disordered" evidence="1">
    <location>
        <begin position="43"/>
        <end position="71"/>
    </location>
</feature>
<comment type="caution">
    <text evidence="3">The sequence shown here is derived from an EMBL/GenBank/DDBJ whole genome shotgun (WGS) entry which is preliminary data.</text>
</comment>
<dbReference type="InterPro" id="IPR003961">
    <property type="entry name" value="FN3_dom"/>
</dbReference>
<gene>
    <name evidence="3" type="ORF">ACHAWO_013584</name>
</gene>
<feature type="compositionally biased region" description="Polar residues" evidence="1">
    <location>
        <begin position="48"/>
        <end position="71"/>
    </location>
</feature>
<dbReference type="InterPro" id="IPR013783">
    <property type="entry name" value="Ig-like_fold"/>
</dbReference>
<dbReference type="InterPro" id="IPR036116">
    <property type="entry name" value="FN3_sf"/>
</dbReference>
<accession>A0ABD3PBT6</accession>
<dbReference type="Proteomes" id="UP001530400">
    <property type="component" value="Unassembled WGS sequence"/>
</dbReference>
<evidence type="ECO:0000256" key="1">
    <source>
        <dbReference type="SAM" id="MobiDB-lite"/>
    </source>
</evidence>
<organism evidence="3 4">
    <name type="scientific">Cyclotella atomus</name>
    <dbReference type="NCBI Taxonomy" id="382360"/>
    <lineage>
        <taxon>Eukaryota</taxon>
        <taxon>Sar</taxon>
        <taxon>Stramenopiles</taxon>
        <taxon>Ochrophyta</taxon>
        <taxon>Bacillariophyta</taxon>
        <taxon>Coscinodiscophyceae</taxon>
        <taxon>Thalassiosirophycidae</taxon>
        <taxon>Stephanodiscales</taxon>
        <taxon>Stephanodiscaceae</taxon>
        <taxon>Cyclotella</taxon>
    </lineage>
</organism>
<evidence type="ECO:0000313" key="4">
    <source>
        <dbReference type="Proteomes" id="UP001530400"/>
    </source>
</evidence>